<dbReference type="AlphaFoldDB" id="A0A917ZGY6"/>
<evidence type="ECO:0000313" key="10">
    <source>
        <dbReference type="Proteomes" id="UP000646523"/>
    </source>
</evidence>
<dbReference type="Gene3D" id="3.40.50.200">
    <property type="entry name" value="Peptidase S8/S53 domain"/>
    <property type="match status" value="1"/>
</dbReference>
<keyword evidence="7" id="KW-0732">Signal</keyword>
<dbReference type="GO" id="GO:0006508">
    <property type="term" value="P:proteolysis"/>
    <property type="evidence" value="ECO:0007669"/>
    <property type="project" value="UniProtKB-KW"/>
</dbReference>
<dbReference type="EMBL" id="BMNH01000049">
    <property type="protein sequence ID" value="GGO83165.1"/>
    <property type="molecule type" value="Genomic_DNA"/>
</dbReference>
<dbReference type="Proteomes" id="UP000646523">
    <property type="component" value="Unassembled WGS sequence"/>
</dbReference>
<evidence type="ECO:0000256" key="1">
    <source>
        <dbReference type="ARBA" id="ARBA00011073"/>
    </source>
</evidence>
<feature type="active site" description="Charge relay system" evidence="5">
    <location>
        <position position="64"/>
    </location>
</feature>
<dbReference type="GO" id="GO:0004252">
    <property type="term" value="F:serine-type endopeptidase activity"/>
    <property type="evidence" value="ECO:0007669"/>
    <property type="project" value="UniProtKB-UniRule"/>
</dbReference>
<evidence type="ECO:0000256" key="6">
    <source>
        <dbReference type="SAM" id="MobiDB-lite"/>
    </source>
</evidence>
<keyword evidence="2 5" id="KW-0645">Protease</keyword>
<dbReference type="Pfam" id="PF00082">
    <property type="entry name" value="Peptidase_S8"/>
    <property type="match status" value="1"/>
</dbReference>
<evidence type="ECO:0000256" key="5">
    <source>
        <dbReference type="PROSITE-ProRule" id="PRU01240"/>
    </source>
</evidence>
<keyword evidence="3 5" id="KW-0378">Hydrolase</keyword>
<protein>
    <submittedName>
        <fullName evidence="9">Type VII secretion-associated serine protease</fullName>
    </submittedName>
</protein>
<reference evidence="9" key="1">
    <citation type="journal article" date="2014" name="Int. J. Syst. Evol. Microbiol.">
        <title>Complete genome sequence of Corynebacterium casei LMG S-19264T (=DSM 44701T), isolated from a smear-ripened cheese.</title>
        <authorList>
            <consortium name="US DOE Joint Genome Institute (JGI-PGF)"/>
            <person name="Walter F."/>
            <person name="Albersmeier A."/>
            <person name="Kalinowski J."/>
            <person name="Ruckert C."/>
        </authorList>
    </citation>
    <scope>NUCLEOTIDE SEQUENCE</scope>
    <source>
        <strain evidence="9">CGMCC 4.7368</strain>
    </source>
</reference>
<organism evidence="9 10">
    <name type="scientific">Nonomuraea cavernae</name>
    <dbReference type="NCBI Taxonomy" id="2045107"/>
    <lineage>
        <taxon>Bacteria</taxon>
        <taxon>Bacillati</taxon>
        <taxon>Actinomycetota</taxon>
        <taxon>Actinomycetes</taxon>
        <taxon>Streptosporangiales</taxon>
        <taxon>Streptosporangiaceae</taxon>
        <taxon>Nonomuraea</taxon>
    </lineage>
</organism>
<feature type="active site" description="Charge relay system" evidence="5">
    <location>
        <position position="97"/>
    </location>
</feature>
<dbReference type="InterPro" id="IPR023827">
    <property type="entry name" value="Peptidase_S8_Asp-AS"/>
</dbReference>
<dbReference type="RefSeq" id="WP_225264363.1">
    <property type="nucleotide sequence ID" value="NZ_BMNH01000049.1"/>
</dbReference>
<keyword evidence="4 5" id="KW-0720">Serine protease</keyword>
<sequence>MSQLSRAVPAVLVTACLATLLVIGAAPSAGDDLVTTDRWQLSVLRLRQAWPLSKGQGVLVAVLDTGVDGRHPDLAGAVVHGPDLTGTGRRQSRRGHHGTAMAALIAGRGHGEGHGVIGVAPAARVLSIRVTLEVGDPLRARGRSAGHDALARGIRYAADHGADVISMSLGGGGGSWRGSAAEQRAVRYAISRGAVLVASAGNDGATANRKNFPAAYPGVIAVGAVDRRLRVTRFSNRQGYLSVVAPGTGIVSADGRDSYRAGDGTSSAAAMVAGIAALIRAAHPDLPPHLVRRAIELGTTRRPATGHDSSYGHGVANALLALRRADLLAGTPTAPARPATRPAGRTAGSPPSRTPVVLGLVLLSAGMSARLIVRQGRRGRRSA</sequence>
<evidence type="ECO:0000256" key="2">
    <source>
        <dbReference type="ARBA" id="ARBA00022670"/>
    </source>
</evidence>
<dbReference type="InterPro" id="IPR000209">
    <property type="entry name" value="Peptidase_S8/S53_dom"/>
</dbReference>
<dbReference type="SUPFAM" id="SSF52743">
    <property type="entry name" value="Subtilisin-like"/>
    <property type="match status" value="1"/>
</dbReference>
<dbReference type="PROSITE" id="PS00136">
    <property type="entry name" value="SUBTILASE_ASP"/>
    <property type="match status" value="1"/>
</dbReference>
<dbReference type="InterPro" id="IPR036852">
    <property type="entry name" value="Peptidase_S8/S53_dom_sf"/>
</dbReference>
<reference evidence="9" key="2">
    <citation type="submission" date="2020-09" db="EMBL/GenBank/DDBJ databases">
        <authorList>
            <person name="Sun Q."/>
            <person name="Zhou Y."/>
        </authorList>
    </citation>
    <scope>NUCLEOTIDE SEQUENCE</scope>
    <source>
        <strain evidence="9">CGMCC 4.7368</strain>
    </source>
</reference>
<dbReference type="PRINTS" id="PR00723">
    <property type="entry name" value="SUBTILISIN"/>
</dbReference>
<feature type="signal peptide" evidence="7">
    <location>
        <begin position="1"/>
        <end position="25"/>
    </location>
</feature>
<evidence type="ECO:0000313" key="9">
    <source>
        <dbReference type="EMBL" id="GGO83165.1"/>
    </source>
</evidence>
<evidence type="ECO:0000256" key="4">
    <source>
        <dbReference type="ARBA" id="ARBA00022825"/>
    </source>
</evidence>
<dbReference type="PROSITE" id="PS51892">
    <property type="entry name" value="SUBTILASE"/>
    <property type="match status" value="1"/>
</dbReference>
<feature type="region of interest" description="Disordered" evidence="6">
    <location>
        <begin position="331"/>
        <end position="351"/>
    </location>
</feature>
<evidence type="ECO:0000259" key="8">
    <source>
        <dbReference type="Pfam" id="PF00082"/>
    </source>
</evidence>
<evidence type="ECO:0000256" key="3">
    <source>
        <dbReference type="ARBA" id="ARBA00022801"/>
    </source>
</evidence>
<dbReference type="PANTHER" id="PTHR43806">
    <property type="entry name" value="PEPTIDASE S8"/>
    <property type="match status" value="1"/>
</dbReference>
<dbReference type="InterPro" id="IPR050131">
    <property type="entry name" value="Peptidase_S8_subtilisin-like"/>
</dbReference>
<comment type="caution">
    <text evidence="9">The sequence shown here is derived from an EMBL/GenBank/DDBJ whole genome shotgun (WGS) entry which is preliminary data.</text>
</comment>
<comment type="similarity">
    <text evidence="1 5">Belongs to the peptidase S8 family.</text>
</comment>
<dbReference type="PANTHER" id="PTHR43806:SF11">
    <property type="entry name" value="CEREVISIN-RELATED"/>
    <property type="match status" value="1"/>
</dbReference>
<feature type="domain" description="Peptidase S8/S53" evidence="8">
    <location>
        <begin position="55"/>
        <end position="314"/>
    </location>
</feature>
<proteinExistence type="inferred from homology"/>
<evidence type="ECO:0000256" key="7">
    <source>
        <dbReference type="SAM" id="SignalP"/>
    </source>
</evidence>
<gene>
    <name evidence="9" type="ORF">GCM10012289_76060</name>
</gene>
<keyword evidence="10" id="KW-1185">Reference proteome</keyword>
<feature type="compositionally biased region" description="Low complexity" evidence="6">
    <location>
        <begin position="331"/>
        <end position="348"/>
    </location>
</feature>
<dbReference type="InterPro" id="IPR015500">
    <property type="entry name" value="Peptidase_S8_subtilisin-rel"/>
</dbReference>
<feature type="chain" id="PRO_5037702166" evidence="7">
    <location>
        <begin position="26"/>
        <end position="383"/>
    </location>
</feature>
<feature type="active site" description="Charge relay system" evidence="5">
    <location>
        <position position="266"/>
    </location>
</feature>
<name>A0A917ZGY6_9ACTN</name>
<accession>A0A917ZGY6</accession>